<feature type="chain" id="PRO_5013167603" evidence="2">
    <location>
        <begin position="20"/>
        <end position="654"/>
    </location>
</feature>
<dbReference type="PANTHER" id="PTHR22901">
    <property type="entry name" value="SIALATE O-ACETYLESTERASE"/>
    <property type="match status" value="1"/>
</dbReference>
<evidence type="ECO:0000313" key="4">
    <source>
        <dbReference type="EMBL" id="SNT34704.1"/>
    </source>
</evidence>
<protein>
    <submittedName>
        <fullName evidence="4">Sialate O-acetylesterase</fullName>
    </submittedName>
</protein>
<name>A0A239LYI6_9BACT</name>
<dbReference type="AlphaFoldDB" id="A0A239LYI6"/>
<dbReference type="InterPro" id="IPR039329">
    <property type="entry name" value="SIAE"/>
</dbReference>
<accession>A0A239LYI6</accession>
<dbReference type="SUPFAM" id="SSF49785">
    <property type="entry name" value="Galactose-binding domain-like"/>
    <property type="match status" value="1"/>
</dbReference>
<dbReference type="GO" id="GO:0001681">
    <property type="term" value="F:sialate O-acetylesterase activity"/>
    <property type="evidence" value="ECO:0007669"/>
    <property type="project" value="InterPro"/>
</dbReference>
<keyword evidence="2" id="KW-0732">Signal</keyword>
<dbReference type="SUPFAM" id="SSF52266">
    <property type="entry name" value="SGNH hydrolase"/>
    <property type="match status" value="1"/>
</dbReference>
<evidence type="ECO:0000313" key="5">
    <source>
        <dbReference type="Proteomes" id="UP000198356"/>
    </source>
</evidence>
<proteinExistence type="predicted"/>
<dbReference type="Pfam" id="PF03629">
    <property type="entry name" value="SASA"/>
    <property type="match status" value="1"/>
</dbReference>
<dbReference type="InterPro" id="IPR036514">
    <property type="entry name" value="SGNH_hydro_sf"/>
</dbReference>
<feature type="domain" description="Sialate O-acetylesterase" evidence="3">
    <location>
        <begin position="437"/>
        <end position="538"/>
    </location>
</feature>
<gene>
    <name evidence="4" type="ORF">SAMN05421770_10823</name>
</gene>
<dbReference type="OrthoDB" id="9795554at2"/>
<evidence type="ECO:0000259" key="3">
    <source>
        <dbReference type="Pfam" id="PF03629"/>
    </source>
</evidence>
<reference evidence="4 5" key="1">
    <citation type="submission" date="2017-06" db="EMBL/GenBank/DDBJ databases">
        <authorList>
            <person name="Kim H.J."/>
            <person name="Triplett B.A."/>
        </authorList>
    </citation>
    <scope>NUCLEOTIDE SEQUENCE [LARGE SCALE GENOMIC DNA]</scope>
    <source>
        <strain evidence="4 5">DSM 18704</strain>
    </source>
</reference>
<keyword evidence="1" id="KW-0378">Hydrolase</keyword>
<sequence length="654" mass="70974">MKFRSLLFAHLALTAVASAEVKLSPLFSDHGVLQRDRPIPVWGTAAPGEAVQVKLGRQELQATADSVGNWRVELASMPAGGPYEMKVTGPSNKIAIHDLLVGEVWLASGQSNMEISLAIVRNLPQELAAANHPQLRIFTVARNPVVDPTDTLKGEWVVSTPETAKNFSAVSYFFGSTLLLALHVPVGIVNSSVGNTPAEAWTPFPLLQADPLFSAAATKQLAEMRAAVPPEQMKANLAAWETANDARDTGSTDLKQAMLATDWQSTSLPNTGPAMGLKGAASIWMRKEITLPDRKYDKPANLDLGPMREVDTTYFDGVKVGASATDALPDGHNIAYPVPASLLKPGVHTIVVRVFARQPAGLYMGSKLTNFSVPESGSGKNDAVKIPLWGPWTWRLEHQGAPLSAEAARSEPVLPLRTIMVASALYNGNIHPLRDYAMRGAIWYQGENNADHADAYPTLMTHLITSWREQFNQPHLPFYLVQLPNHGEWSGGWDNMREKQQELVESLPDMGMAVAIDVGESGNIHPHNKRPVGERLAMLALHRVYQENIEDTGPTYTGIKIEGNKIRVELSHASGLKAVGGAIPNFAIAGADRQFYPATAIIEGTSIVVSSPQVAEPVAVRYARSQDPVGCNVYNSADLPMAPFRSDNWDMPKK</sequence>
<dbReference type="EMBL" id="FZOU01000008">
    <property type="protein sequence ID" value="SNT34704.1"/>
    <property type="molecule type" value="Genomic_DNA"/>
</dbReference>
<dbReference type="RefSeq" id="WP_089409919.1">
    <property type="nucleotide sequence ID" value="NZ_FZOU01000008.1"/>
</dbReference>
<dbReference type="InterPro" id="IPR005181">
    <property type="entry name" value="SASA"/>
</dbReference>
<organism evidence="4 5">
    <name type="scientific">Granulicella rosea</name>
    <dbReference type="NCBI Taxonomy" id="474952"/>
    <lineage>
        <taxon>Bacteria</taxon>
        <taxon>Pseudomonadati</taxon>
        <taxon>Acidobacteriota</taxon>
        <taxon>Terriglobia</taxon>
        <taxon>Terriglobales</taxon>
        <taxon>Acidobacteriaceae</taxon>
        <taxon>Granulicella</taxon>
    </lineage>
</organism>
<evidence type="ECO:0000256" key="1">
    <source>
        <dbReference type="ARBA" id="ARBA00022801"/>
    </source>
</evidence>
<dbReference type="Proteomes" id="UP000198356">
    <property type="component" value="Unassembled WGS sequence"/>
</dbReference>
<dbReference type="Gene3D" id="3.40.50.1110">
    <property type="entry name" value="SGNH hydrolase"/>
    <property type="match status" value="2"/>
</dbReference>
<dbReference type="InterPro" id="IPR013783">
    <property type="entry name" value="Ig-like_fold"/>
</dbReference>
<keyword evidence="5" id="KW-1185">Reference proteome</keyword>
<dbReference type="Gene3D" id="2.60.40.10">
    <property type="entry name" value="Immunoglobulins"/>
    <property type="match status" value="1"/>
</dbReference>
<dbReference type="InterPro" id="IPR008979">
    <property type="entry name" value="Galactose-bd-like_sf"/>
</dbReference>
<dbReference type="GO" id="GO:0005975">
    <property type="term" value="P:carbohydrate metabolic process"/>
    <property type="evidence" value="ECO:0007669"/>
    <property type="project" value="TreeGrafter"/>
</dbReference>
<dbReference type="PANTHER" id="PTHR22901:SF0">
    <property type="entry name" value="SIALATE O-ACETYLESTERASE"/>
    <property type="match status" value="1"/>
</dbReference>
<evidence type="ECO:0000256" key="2">
    <source>
        <dbReference type="SAM" id="SignalP"/>
    </source>
</evidence>
<feature type="signal peptide" evidence="2">
    <location>
        <begin position="1"/>
        <end position="19"/>
    </location>
</feature>